<reference evidence="7" key="1">
    <citation type="journal article" date="2012" name="Nature">
        <title>The oyster genome reveals stress adaptation and complexity of shell formation.</title>
        <authorList>
            <person name="Zhang G."/>
            <person name="Fang X."/>
            <person name="Guo X."/>
            <person name="Li L."/>
            <person name="Luo R."/>
            <person name="Xu F."/>
            <person name="Yang P."/>
            <person name="Zhang L."/>
            <person name="Wang X."/>
            <person name="Qi H."/>
            <person name="Xiong Z."/>
            <person name="Que H."/>
            <person name="Xie Y."/>
            <person name="Holland P.W."/>
            <person name="Paps J."/>
            <person name="Zhu Y."/>
            <person name="Wu F."/>
            <person name="Chen Y."/>
            <person name="Wang J."/>
            <person name="Peng C."/>
            <person name="Meng J."/>
            <person name="Yang L."/>
            <person name="Liu J."/>
            <person name="Wen B."/>
            <person name="Zhang N."/>
            <person name="Huang Z."/>
            <person name="Zhu Q."/>
            <person name="Feng Y."/>
            <person name="Mount A."/>
            <person name="Hedgecock D."/>
            <person name="Xu Z."/>
            <person name="Liu Y."/>
            <person name="Domazet-Loso T."/>
            <person name="Du Y."/>
            <person name="Sun X."/>
            <person name="Zhang S."/>
            <person name="Liu B."/>
            <person name="Cheng P."/>
            <person name="Jiang X."/>
            <person name="Li J."/>
            <person name="Fan D."/>
            <person name="Wang W."/>
            <person name="Fu W."/>
            <person name="Wang T."/>
            <person name="Wang B."/>
            <person name="Zhang J."/>
            <person name="Peng Z."/>
            <person name="Li Y."/>
            <person name="Li N."/>
            <person name="Wang J."/>
            <person name="Chen M."/>
            <person name="He Y."/>
            <person name="Tan F."/>
            <person name="Song X."/>
            <person name="Zheng Q."/>
            <person name="Huang R."/>
            <person name="Yang H."/>
            <person name="Du X."/>
            <person name="Chen L."/>
            <person name="Yang M."/>
            <person name="Gaffney P.M."/>
            <person name="Wang S."/>
            <person name="Luo L."/>
            <person name="She Z."/>
            <person name="Ming Y."/>
            <person name="Huang W."/>
            <person name="Zhang S."/>
            <person name="Huang B."/>
            <person name="Zhang Y."/>
            <person name="Qu T."/>
            <person name="Ni P."/>
            <person name="Miao G."/>
            <person name="Wang J."/>
            <person name="Wang Q."/>
            <person name="Steinberg C.E."/>
            <person name="Wang H."/>
            <person name="Li N."/>
            <person name="Qian L."/>
            <person name="Zhang G."/>
            <person name="Li Y."/>
            <person name="Yang H."/>
            <person name="Liu X."/>
            <person name="Wang J."/>
            <person name="Yin Y."/>
            <person name="Wang J."/>
        </authorList>
    </citation>
    <scope>NUCLEOTIDE SEQUENCE [LARGE SCALE GENOMIC DNA]</scope>
    <source>
        <strain evidence="7">05x7-T-G4-1.051#20</strain>
    </source>
</reference>
<evidence type="ECO:0000259" key="6">
    <source>
        <dbReference type="Pfam" id="PF15908"/>
    </source>
</evidence>
<gene>
    <name evidence="7" type="ORF">CGI_10024986</name>
</gene>
<dbReference type="PANTHER" id="PTHR18956">
    <property type="entry name" value="HYALURONAN MEDIATED MOTILITY RECEPTOR"/>
    <property type="match status" value="1"/>
</dbReference>
<feature type="domain" description="Hyaluronan-mediated motility receptor C-terminal" evidence="6">
    <location>
        <begin position="1212"/>
        <end position="1357"/>
    </location>
</feature>
<feature type="compositionally biased region" description="Basic and acidic residues" evidence="5">
    <location>
        <begin position="251"/>
        <end position="264"/>
    </location>
</feature>
<organism evidence="7">
    <name type="scientific">Magallana gigas</name>
    <name type="common">Pacific oyster</name>
    <name type="synonym">Crassostrea gigas</name>
    <dbReference type="NCBI Taxonomy" id="29159"/>
    <lineage>
        <taxon>Eukaryota</taxon>
        <taxon>Metazoa</taxon>
        <taxon>Spiralia</taxon>
        <taxon>Lophotrochozoa</taxon>
        <taxon>Mollusca</taxon>
        <taxon>Bivalvia</taxon>
        <taxon>Autobranchia</taxon>
        <taxon>Pteriomorphia</taxon>
        <taxon>Ostreida</taxon>
        <taxon>Ostreoidea</taxon>
        <taxon>Ostreidae</taxon>
        <taxon>Magallana</taxon>
    </lineage>
</organism>
<dbReference type="PANTHER" id="PTHR18956:SF6">
    <property type="entry name" value="HYALURONAN MEDIATED MOTILITY RECEPTOR"/>
    <property type="match status" value="1"/>
</dbReference>
<feature type="compositionally biased region" description="Basic and acidic residues" evidence="5">
    <location>
        <begin position="38"/>
        <end position="50"/>
    </location>
</feature>
<evidence type="ECO:0000256" key="1">
    <source>
        <dbReference type="ARBA" id="ARBA00004186"/>
    </source>
</evidence>
<dbReference type="InterPro" id="IPR026203">
    <property type="entry name" value="IHABP"/>
</dbReference>
<keyword evidence="3" id="KW-0206">Cytoskeleton</keyword>
<proteinExistence type="predicted"/>
<dbReference type="InterPro" id="IPR031794">
    <property type="entry name" value="HMMR_C"/>
</dbReference>
<evidence type="ECO:0000256" key="5">
    <source>
        <dbReference type="SAM" id="MobiDB-lite"/>
    </source>
</evidence>
<evidence type="ECO:0000256" key="3">
    <source>
        <dbReference type="ARBA" id="ARBA00023212"/>
    </source>
</evidence>
<dbReference type="Gene3D" id="1.10.287.1490">
    <property type="match status" value="1"/>
</dbReference>
<evidence type="ECO:0000256" key="4">
    <source>
        <dbReference type="SAM" id="Coils"/>
    </source>
</evidence>
<feature type="region of interest" description="Disordered" evidence="5">
    <location>
        <begin position="248"/>
        <end position="283"/>
    </location>
</feature>
<feature type="compositionally biased region" description="Polar residues" evidence="5">
    <location>
        <begin position="266"/>
        <end position="279"/>
    </location>
</feature>
<dbReference type="GO" id="GO:0005540">
    <property type="term" value="F:hyaluronic acid binding"/>
    <property type="evidence" value="ECO:0007669"/>
    <property type="project" value="InterPro"/>
</dbReference>
<feature type="coiled-coil region" evidence="4">
    <location>
        <begin position="759"/>
        <end position="846"/>
    </location>
</feature>
<dbReference type="Pfam" id="PF15908">
    <property type="entry name" value="HMMR_C"/>
    <property type="match status" value="1"/>
</dbReference>
<dbReference type="InParanoid" id="K1Q3E1"/>
<dbReference type="HOGENOM" id="CLU_269642_0_0_1"/>
<protein>
    <submittedName>
        <fullName evidence="7">Hyaluronan mediated motility receptor</fullName>
    </submittedName>
</protein>
<feature type="coiled-coil region" evidence="4">
    <location>
        <begin position="1102"/>
        <end position="1326"/>
    </location>
</feature>
<feature type="coiled-coil region" evidence="4">
    <location>
        <begin position="459"/>
        <end position="698"/>
    </location>
</feature>
<dbReference type="Pfam" id="PF15905">
    <property type="entry name" value="HMMR_N"/>
    <property type="match status" value="1"/>
</dbReference>
<dbReference type="GO" id="GO:0005819">
    <property type="term" value="C:spindle"/>
    <property type="evidence" value="ECO:0007669"/>
    <property type="project" value="UniProtKB-SubCell"/>
</dbReference>
<dbReference type="GO" id="GO:0016020">
    <property type="term" value="C:membrane"/>
    <property type="evidence" value="ECO:0007669"/>
    <property type="project" value="TreeGrafter"/>
</dbReference>
<accession>K1Q3E1</accession>
<evidence type="ECO:0000256" key="2">
    <source>
        <dbReference type="ARBA" id="ARBA00022490"/>
    </source>
</evidence>
<sequence length="1436" mass="164811">MSFPKANLKRFNEVSGCAPPVGSYDPKLAPKQAGGIIDKSERFRPPKDGGSDMLDTPSKKRIPSDSMCINTSVIDTSILKTKAKKPDQTPSAELAKIKELEREVGKLGIQKVDNSIRVLLQERTNQDKQLYQREEEITKLEGRLNNAQTDRSSLIAKVASLEKTIKDVSKGNDLLKTKIAAAENSGKKNEALQSDLSNLKHQIEVKDKEIHRLRQELDALMKTQLSEFAMFESIIVTLEKKAADLEYNGSQKREASKTESKPNKTEGGTMSNEKSGTSKKNAEKLRRRFEEAVQSYGGKVEELRQAMEEKCSHAQQQLVDLESALKKAEEEVLRVSKEMQAEREKGKDQKRQLYNKIRGLTDKNWTKEDEIRYLKGEVVAVSGVAGEMDQEAFELEAEVAVLTEKMEQLEEEKNTLNENIRILMDKFQILERNHGQEKKSSKEVIESLSMQLEISQSSLGNIQKEYSCLEGKNNELIRKMHEQMEEVEKLSRQIQDNDQECAGMTELIKEKEDRITDLDVQLVGARIETQHLKEEAEKQEEEVKKLKKEIKEVEESLRKQLKEEEETHQKTARGHADQIIDLEKREISLMEENEALKKEVEGAAFRCSEMKCMVEKLEADLMSVRKESEQEVEHLCEAKDNDLRILQENIQQAKAENDNLQKIISEKDDQLLQHQATVSNLEEKEAILRADVECLEREYADFKLNQECSVESIMQKEGEMREENSQLRKDLESTIKEKHELFCKVAELQVSITESHSSLAEKEKLIETLSVENGNIEEKLKTISTEKDQLDLAVAELNIKLKETTEEILNEKELLLETENAFKADIEKLQQEVEENKNACIQKEKSITSLMVENSQLMKEIDYLSSVREQDQDQMSSELNSFEERVKQLIEEKAGLYQKAADISTQKEKLEVEILKLKNEKEQAVDDLEREKVAIGEREKSMSVHLNQLEEQKQSYEQVITSLSQQVKELKETNDRLEEDRQQLSSMSHSTQAELEGHIQALESKLLSVSEENSCLTDQMGQAEQIKCKLKAEVEDLRAKMVNLTQSHDGEILKLTNSIQELQKSLHISTNSNQKELHQLQAELSNVVKKKMEDNLLFTEKISKAKSELQSERQIRQTLEEDFNNLKGKCSDLETTRLTLTKTIDRLEEERDYLKSENQNNSEMVSQREIEKESLMSEIQKLQSAHRDLEVKSLEETEKHAQEMEVLKESLQSQANTEELERMSAEAEKWQKLFEDLQAKVEPFMEQLDAFELEKQALLGRSNHAQAEMDRLANQYAKLLGHQNQKQKIHHVAKIKEENINLKKEVTILREQITKQKRTIQKLEDKVGTNDGKTKFDPSIAFKHSKENLVPAASPLKDVHVGLSLPLYQIIPLLLREAELVKTRIAACDLERNLRQQVTTTQRKIEEAAARYMEDNITASHFLKVCGSIYAGVFEV</sequence>
<dbReference type="EMBL" id="JH818313">
    <property type="protein sequence ID" value="EKC30987.1"/>
    <property type="molecule type" value="Genomic_DNA"/>
</dbReference>
<keyword evidence="4" id="KW-0175">Coiled coil</keyword>
<evidence type="ECO:0000313" key="7">
    <source>
        <dbReference type="EMBL" id="EKC30987.1"/>
    </source>
</evidence>
<keyword evidence="2" id="KW-0963">Cytoplasm</keyword>
<feature type="coiled-coil region" evidence="4">
    <location>
        <begin position="872"/>
        <end position="1019"/>
    </location>
</feature>
<comment type="subcellular location">
    <subcellularLocation>
        <location evidence="1">Cytoplasm</location>
        <location evidence="1">Cytoskeleton</location>
        <location evidence="1">Spindle</location>
    </subcellularLocation>
</comment>
<feature type="coiled-coil region" evidence="4">
    <location>
        <begin position="392"/>
        <end position="433"/>
    </location>
</feature>
<dbReference type="FunCoup" id="K1Q3E1">
    <property type="interactions" value="617"/>
</dbReference>
<feature type="coiled-coil region" evidence="4">
    <location>
        <begin position="130"/>
        <end position="223"/>
    </location>
</feature>
<keyword evidence="7" id="KW-0675">Receptor</keyword>
<feature type="region of interest" description="Disordered" evidence="5">
    <location>
        <begin position="19"/>
        <end position="62"/>
    </location>
</feature>
<feature type="coiled-coil region" evidence="4">
    <location>
        <begin position="304"/>
        <end position="356"/>
    </location>
</feature>
<name>K1Q3E1_MAGGI</name>